<reference evidence="2" key="3">
    <citation type="submission" date="2018-07" db="EMBL/GenBank/DDBJ databases">
        <title>WGS assembly of Glycine max.</title>
        <authorList>
            <person name="Schmutz J."/>
            <person name="Cannon S."/>
            <person name="Schlueter J."/>
            <person name="Ma J."/>
            <person name="Mitros T."/>
            <person name="Nelson W."/>
            <person name="Hyten D."/>
            <person name="Song Q."/>
            <person name="Thelen J."/>
            <person name="Cheng J."/>
            <person name="Xu D."/>
            <person name="Hellsten U."/>
            <person name="May G."/>
            <person name="Yu Y."/>
            <person name="Sakurai T."/>
            <person name="Umezawa T."/>
            <person name="Bhattacharyya M."/>
            <person name="Sandhu D."/>
            <person name="Valliyodan B."/>
            <person name="Lindquist E."/>
            <person name="Peto M."/>
            <person name="Grant D."/>
            <person name="Shu S."/>
            <person name="Goodstein D."/>
            <person name="Barry K."/>
            <person name="Futrell-Griggs M."/>
            <person name="Abernathy B."/>
            <person name="Du J."/>
            <person name="Tian Z."/>
            <person name="Zhu L."/>
            <person name="Gill N."/>
            <person name="Joshi T."/>
            <person name="Libault M."/>
            <person name="Sethuraman A."/>
            <person name="Zhang X."/>
            <person name="Shinozaki K."/>
            <person name="Nguyen H."/>
            <person name="Wing R."/>
            <person name="Cregan P."/>
            <person name="Specht J."/>
            <person name="Grimwood J."/>
            <person name="Rokhsar D."/>
            <person name="Stacey G."/>
            <person name="Shoemaker R."/>
            <person name="Jackson S."/>
        </authorList>
    </citation>
    <scope>NUCLEOTIDE SEQUENCE</scope>
    <source>
        <tissue evidence="2">Callus</tissue>
    </source>
</reference>
<evidence type="ECO:0000313" key="3">
    <source>
        <dbReference type="EnsemblPlants" id="KRH16718"/>
    </source>
</evidence>
<proteinExistence type="predicted"/>
<keyword evidence="4" id="KW-1185">Reference proteome</keyword>
<sequence>MKSTSSSSMEEGYNVEEQRRKLAWEERKLVTAGGIFHLKAQLQIEEMEKGAKSEAAASLRRCAKAALLLHSLNSPISQNQREIHDLKIELLKERFMRKKMKLCAITELFVQLLLLLSVCNFVLL</sequence>
<accession>A0A0R0GE39</accession>
<evidence type="ECO:0000313" key="4">
    <source>
        <dbReference type="Proteomes" id="UP000008827"/>
    </source>
</evidence>
<dbReference type="EnsemblPlants" id="KRH16718">
    <property type="protein sequence ID" value="KRH16718"/>
    <property type="gene ID" value="GLYMA_14G172900"/>
</dbReference>
<evidence type="ECO:0000256" key="1">
    <source>
        <dbReference type="SAM" id="Phobius"/>
    </source>
</evidence>
<reference evidence="2 3" key="1">
    <citation type="journal article" date="2010" name="Nature">
        <title>Genome sequence of the palaeopolyploid soybean.</title>
        <authorList>
            <person name="Schmutz J."/>
            <person name="Cannon S.B."/>
            <person name="Schlueter J."/>
            <person name="Ma J."/>
            <person name="Mitros T."/>
            <person name="Nelson W."/>
            <person name="Hyten D.L."/>
            <person name="Song Q."/>
            <person name="Thelen J.J."/>
            <person name="Cheng J."/>
            <person name="Xu D."/>
            <person name="Hellsten U."/>
            <person name="May G.D."/>
            <person name="Yu Y."/>
            <person name="Sakurai T."/>
            <person name="Umezawa T."/>
            <person name="Bhattacharyya M.K."/>
            <person name="Sandhu D."/>
            <person name="Valliyodan B."/>
            <person name="Lindquist E."/>
            <person name="Peto M."/>
            <person name="Grant D."/>
            <person name="Shu S."/>
            <person name="Goodstein D."/>
            <person name="Barry K."/>
            <person name="Futrell-Griggs M."/>
            <person name="Abernathy B."/>
            <person name="Du J."/>
            <person name="Tian Z."/>
            <person name="Zhu L."/>
            <person name="Gill N."/>
            <person name="Joshi T."/>
            <person name="Libault M."/>
            <person name="Sethuraman A."/>
            <person name="Zhang X.-C."/>
            <person name="Shinozaki K."/>
            <person name="Nguyen H.T."/>
            <person name="Wing R.A."/>
            <person name="Cregan P."/>
            <person name="Specht J."/>
            <person name="Grimwood J."/>
            <person name="Rokhsar D."/>
            <person name="Stacey G."/>
            <person name="Shoemaker R.C."/>
            <person name="Jackson S.A."/>
        </authorList>
    </citation>
    <scope>NUCLEOTIDE SEQUENCE</scope>
    <source>
        <strain evidence="3">cv. Williams 82</strain>
        <tissue evidence="2">Callus</tissue>
    </source>
</reference>
<keyword evidence="1" id="KW-0472">Membrane</keyword>
<dbReference type="ExpressionAtlas" id="A0A0R0GE39">
    <property type="expression patterns" value="baseline and differential"/>
</dbReference>
<protein>
    <submittedName>
        <fullName evidence="2 3">Uncharacterized protein</fullName>
    </submittedName>
</protein>
<gene>
    <name evidence="2" type="ORF">GLYMA_14G172900</name>
</gene>
<dbReference type="EMBL" id="CM000847">
    <property type="protein sequence ID" value="KRH16718.1"/>
    <property type="molecule type" value="Genomic_DNA"/>
</dbReference>
<name>A0A0R0GE39_SOYBN</name>
<dbReference type="AlphaFoldDB" id="A0A0R0GE39"/>
<organism evidence="2">
    <name type="scientific">Glycine max</name>
    <name type="common">Soybean</name>
    <name type="synonym">Glycine hispida</name>
    <dbReference type="NCBI Taxonomy" id="3847"/>
    <lineage>
        <taxon>Eukaryota</taxon>
        <taxon>Viridiplantae</taxon>
        <taxon>Streptophyta</taxon>
        <taxon>Embryophyta</taxon>
        <taxon>Tracheophyta</taxon>
        <taxon>Spermatophyta</taxon>
        <taxon>Magnoliopsida</taxon>
        <taxon>eudicotyledons</taxon>
        <taxon>Gunneridae</taxon>
        <taxon>Pentapetalae</taxon>
        <taxon>rosids</taxon>
        <taxon>fabids</taxon>
        <taxon>Fabales</taxon>
        <taxon>Fabaceae</taxon>
        <taxon>Papilionoideae</taxon>
        <taxon>50 kb inversion clade</taxon>
        <taxon>NPAAA clade</taxon>
        <taxon>indigoferoid/millettioid clade</taxon>
        <taxon>Phaseoleae</taxon>
        <taxon>Glycine</taxon>
        <taxon>Glycine subgen. Soja</taxon>
    </lineage>
</organism>
<dbReference type="Gramene" id="KRH16718">
    <property type="protein sequence ID" value="KRH16718"/>
    <property type="gene ID" value="GLYMA_14G172900"/>
</dbReference>
<evidence type="ECO:0000313" key="2">
    <source>
        <dbReference type="EMBL" id="KRH16718.1"/>
    </source>
</evidence>
<reference evidence="3" key="2">
    <citation type="submission" date="2018-02" db="UniProtKB">
        <authorList>
            <consortium name="EnsemblPlants"/>
        </authorList>
    </citation>
    <scope>IDENTIFICATION</scope>
    <source>
        <strain evidence="3">Williams 82</strain>
    </source>
</reference>
<keyword evidence="1" id="KW-0812">Transmembrane</keyword>
<keyword evidence="1" id="KW-1133">Transmembrane helix</keyword>
<feature type="transmembrane region" description="Helical" evidence="1">
    <location>
        <begin position="102"/>
        <end position="123"/>
    </location>
</feature>
<dbReference type="Proteomes" id="UP000008827">
    <property type="component" value="Chromosome 14"/>
</dbReference>